<reference evidence="10" key="1">
    <citation type="submission" date="2021-01" db="EMBL/GenBank/DDBJ databases">
        <authorList>
            <person name="Corre E."/>
            <person name="Pelletier E."/>
            <person name="Niang G."/>
            <person name="Scheremetjew M."/>
            <person name="Finn R."/>
            <person name="Kale V."/>
            <person name="Holt S."/>
            <person name="Cochrane G."/>
            <person name="Meng A."/>
            <person name="Brown T."/>
            <person name="Cohen L."/>
        </authorList>
    </citation>
    <scope>NUCLEOTIDE SEQUENCE</scope>
    <source>
        <strain evidence="10">CCMP722</strain>
    </source>
</reference>
<proteinExistence type="inferred from homology"/>
<evidence type="ECO:0000259" key="9">
    <source>
        <dbReference type="Pfam" id="PF13847"/>
    </source>
</evidence>
<dbReference type="EMBL" id="HBFA01031433">
    <property type="protein sequence ID" value="CAD8682226.1"/>
    <property type="molecule type" value="Transcribed_RNA"/>
</dbReference>
<dbReference type="InterPro" id="IPR025714">
    <property type="entry name" value="Methyltranfer_dom"/>
</dbReference>
<organism evidence="10">
    <name type="scientific">Pyramimonas obovata</name>
    <dbReference type="NCBI Taxonomy" id="1411642"/>
    <lineage>
        <taxon>Eukaryota</taxon>
        <taxon>Viridiplantae</taxon>
        <taxon>Chlorophyta</taxon>
        <taxon>Pyramimonadophyceae</taxon>
        <taxon>Pyramimonadales</taxon>
        <taxon>Pyramimonadaceae</taxon>
        <taxon>Pyramimonas</taxon>
        <taxon>Pyramimonas incertae sedis</taxon>
    </lineage>
</organism>
<evidence type="ECO:0000256" key="3">
    <source>
        <dbReference type="ARBA" id="ARBA00034487"/>
    </source>
</evidence>
<keyword evidence="2" id="KW-0949">S-adenosyl-L-methionine</keyword>
<gene>
    <name evidence="10" type="ORF">POBO1169_LOCUS15824</name>
</gene>
<evidence type="ECO:0000256" key="2">
    <source>
        <dbReference type="ARBA" id="ARBA00022691"/>
    </source>
</evidence>
<dbReference type="InterPro" id="IPR026669">
    <property type="entry name" value="Arsenite_MeTrfase-like"/>
</dbReference>
<dbReference type="CDD" id="cd02440">
    <property type="entry name" value="AdoMet_MTases"/>
    <property type="match status" value="1"/>
</dbReference>
<evidence type="ECO:0000313" key="10">
    <source>
        <dbReference type="EMBL" id="CAD8682226.1"/>
    </source>
</evidence>
<dbReference type="SUPFAM" id="SSF53335">
    <property type="entry name" value="S-adenosyl-L-methionine-dependent methyltransferases"/>
    <property type="match status" value="1"/>
</dbReference>
<keyword evidence="1" id="KW-0808">Transferase</keyword>
<dbReference type="EC" id="2.1.1.137" evidence="4"/>
<dbReference type="Gene3D" id="3.40.5.100">
    <property type="match status" value="1"/>
</dbReference>
<feature type="domain" description="Methyltransferase" evidence="9">
    <location>
        <begin position="71"/>
        <end position="225"/>
    </location>
</feature>
<name>A0A7S0RMQ1_9CHLO</name>
<dbReference type="InterPro" id="IPR029063">
    <property type="entry name" value="SAM-dependent_MTases_sf"/>
</dbReference>
<evidence type="ECO:0000256" key="7">
    <source>
        <dbReference type="ARBA" id="ARBA00047943"/>
    </source>
</evidence>
<comment type="catalytic activity">
    <reaction evidence="8">
        <text>arsenic triglutathione + 3 [thioredoxin]-dithiol + 3 S-adenosyl-L-methionine = trimethylarsine + 3 [thioredoxin]-disulfide + 3 glutathione + 3 S-adenosyl-L-homocysteine + 3 H(+)</text>
        <dbReference type="Rhea" id="RHEA:69432"/>
        <dbReference type="Rhea" id="RHEA-COMP:10698"/>
        <dbReference type="Rhea" id="RHEA-COMP:10700"/>
        <dbReference type="ChEBI" id="CHEBI:15378"/>
        <dbReference type="ChEBI" id="CHEBI:27130"/>
        <dbReference type="ChEBI" id="CHEBI:29950"/>
        <dbReference type="ChEBI" id="CHEBI:50058"/>
        <dbReference type="ChEBI" id="CHEBI:57856"/>
        <dbReference type="ChEBI" id="CHEBI:57925"/>
        <dbReference type="ChEBI" id="CHEBI:59789"/>
        <dbReference type="ChEBI" id="CHEBI:183640"/>
        <dbReference type="EC" id="2.1.1.137"/>
    </reaction>
</comment>
<evidence type="ECO:0000256" key="4">
    <source>
        <dbReference type="ARBA" id="ARBA00034521"/>
    </source>
</evidence>
<protein>
    <recommendedName>
        <fullName evidence="5">Arsenite methyltransferase</fullName>
        <ecNumber evidence="4">2.1.1.137</ecNumber>
    </recommendedName>
</protein>
<dbReference type="GO" id="GO:0030791">
    <property type="term" value="F:arsenite methyltransferase activity"/>
    <property type="evidence" value="ECO:0007669"/>
    <property type="project" value="UniProtKB-EC"/>
</dbReference>
<dbReference type="PANTHER" id="PTHR43675">
    <property type="entry name" value="ARSENITE METHYLTRANSFERASE"/>
    <property type="match status" value="1"/>
</dbReference>
<evidence type="ECO:0000256" key="6">
    <source>
        <dbReference type="ARBA" id="ARBA00047941"/>
    </source>
</evidence>
<comment type="similarity">
    <text evidence="3">Belongs to the methyltransferase superfamily. Arsenite methyltransferase family.</text>
</comment>
<comment type="catalytic activity">
    <reaction evidence="7">
        <text>arsenic triglutathione + 2 [thioredoxin]-dithiol + 2 S-adenosyl-L-methionine + H2O = dimethylarsinous acid + 2 [thioredoxin]-disulfide + 3 glutathione + 2 S-adenosyl-L-homocysteine + 2 H(+)</text>
        <dbReference type="Rhea" id="RHEA:69464"/>
        <dbReference type="Rhea" id="RHEA-COMP:10698"/>
        <dbReference type="Rhea" id="RHEA-COMP:10700"/>
        <dbReference type="ChEBI" id="CHEBI:15377"/>
        <dbReference type="ChEBI" id="CHEBI:15378"/>
        <dbReference type="ChEBI" id="CHEBI:23808"/>
        <dbReference type="ChEBI" id="CHEBI:29950"/>
        <dbReference type="ChEBI" id="CHEBI:50058"/>
        <dbReference type="ChEBI" id="CHEBI:57856"/>
        <dbReference type="ChEBI" id="CHEBI:57925"/>
        <dbReference type="ChEBI" id="CHEBI:59789"/>
        <dbReference type="ChEBI" id="CHEBI:183640"/>
        <dbReference type="EC" id="2.1.1.137"/>
    </reaction>
</comment>
<accession>A0A7S0RMQ1</accession>
<evidence type="ECO:0000256" key="5">
    <source>
        <dbReference type="ARBA" id="ARBA00034545"/>
    </source>
</evidence>
<dbReference type="PANTHER" id="PTHR43675:SF8">
    <property type="entry name" value="ARSENITE METHYLTRANSFERASE"/>
    <property type="match status" value="1"/>
</dbReference>
<dbReference type="AlphaFoldDB" id="A0A7S0RMQ1"/>
<dbReference type="Gene3D" id="3.40.50.150">
    <property type="entry name" value="Vaccinia Virus protein VP39"/>
    <property type="match status" value="1"/>
</dbReference>
<comment type="catalytic activity">
    <reaction evidence="6">
        <text>arsenic triglutathione + [thioredoxin]-dithiol + S-adenosyl-L-methionine + 2 H2O = methylarsonous acid + [thioredoxin]-disulfide + 3 glutathione + S-adenosyl-L-homocysteine + H(+)</text>
        <dbReference type="Rhea" id="RHEA:69460"/>
        <dbReference type="Rhea" id="RHEA-COMP:10698"/>
        <dbReference type="Rhea" id="RHEA-COMP:10700"/>
        <dbReference type="ChEBI" id="CHEBI:15377"/>
        <dbReference type="ChEBI" id="CHEBI:15378"/>
        <dbReference type="ChEBI" id="CHEBI:17826"/>
        <dbReference type="ChEBI" id="CHEBI:29950"/>
        <dbReference type="ChEBI" id="CHEBI:50058"/>
        <dbReference type="ChEBI" id="CHEBI:57856"/>
        <dbReference type="ChEBI" id="CHEBI:57925"/>
        <dbReference type="ChEBI" id="CHEBI:59789"/>
        <dbReference type="ChEBI" id="CHEBI:183640"/>
        <dbReference type="EC" id="2.1.1.137"/>
    </reaction>
</comment>
<evidence type="ECO:0000256" key="8">
    <source>
        <dbReference type="ARBA" id="ARBA00048428"/>
    </source>
</evidence>
<dbReference type="Pfam" id="PF13847">
    <property type="entry name" value="Methyltransf_31"/>
    <property type="match status" value="1"/>
</dbReference>
<sequence length="368" mass="39999">MAAAGMSEAKTFEVVQDYYGKVLSTSKDLKTSACTSCDKPPHHVLEAIKRVPREVDEKFYGCGAPLPSGVEGLRVLDLGSGSGRDCYVMSAFVGESGSVVGIDMTDEQLDVARAHVDSYTKTLGYSKPNMSFIKGNIEFLDKAGLKDGEFNIIVSNCVVNLSPDKERVINEAYRVLAPGGEFYFSDVYCDRRLPAEVQAHEVLFGECIAGALYNEDFKRLARKAGFTDPRFLTISSIEVTDPELKEVVGEANFYSITYRLFKLPGLLETLCEDYGQYAVYKGTIPGHKHVYHLDDHHRFEKGKPVLVCGNTAAMVGEQGMCWLAKHFEVVGDRSVHYGIYGNVPGRTCGTIDAGTGPAGGGCGDGGCC</sequence>
<evidence type="ECO:0000256" key="1">
    <source>
        <dbReference type="ARBA" id="ARBA00022679"/>
    </source>
</evidence>